<dbReference type="EMBL" id="WHVB01000001">
    <property type="protein sequence ID" value="KAF8487125.1"/>
    <property type="molecule type" value="Genomic_DNA"/>
</dbReference>
<comment type="caution">
    <text evidence="4">The sequence shown here is derived from an EMBL/GenBank/DDBJ whole genome shotgun (WGS) entry which is preliminary data.</text>
</comment>
<feature type="region of interest" description="Disordered" evidence="1">
    <location>
        <begin position="1"/>
        <end position="30"/>
    </location>
</feature>
<name>A0A9P5N601_9AGAM</name>
<reference evidence="4" key="1">
    <citation type="submission" date="2019-10" db="EMBL/GenBank/DDBJ databases">
        <authorList>
            <consortium name="DOE Joint Genome Institute"/>
            <person name="Kuo A."/>
            <person name="Miyauchi S."/>
            <person name="Kiss E."/>
            <person name="Drula E."/>
            <person name="Kohler A."/>
            <person name="Sanchez-Garcia M."/>
            <person name="Andreopoulos B."/>
            <person name="Barry K.W."/>
            <person name="Bonito G."/>
            <person name="Buee M."/>
            <person name="Carver A."/>
            <person name="Chen C."/>
            <person name="Cichocki N."/>
            <person name="Clum A."/>
            <person name="Culley D."/>
            <person name="Crous P.W."/>
            <person name="Fauchery L."/>
            <person name="Girlanda M."/>
            <person name="Hayes R."/>
            <person name="Keri Z."/>
            <person name="LaButti K."/>
            <person name="Lipzen A."/>
            <person name="Lombard V."/>
            <person name="Magnuson J."/>
            <person name="Maillard F."/>
            <person name="Morin E."/>
            <person name="Murat C."/>
            <person name="Nolan M."/>
            <person name="Ohm R."/>
            <person name="Pangilinan J."/>
            <person name="Pereira M."/>
            <person name="Perotto S."/>
            <person name="Peter M."/>
            <person name="Riley R."/>
            <person name="Sitrit Y."/>
            <person name="Stielow B."/>
            <person name="Szollosi G."/>
            <person name="Zifcakova L."/>
            <person name="Stursova M."/>
            <person name="Spatafora J.W."/>
            <person name="Tedersoo L."/>
            <person name="Vaario L.-M."/>
            <person name="Yamada A."/>
            <person name="Yan M."/>
            <person name="Wang P."/>
            <person name="Xu J."/>
            <person name="Bruns T."/>
            <person name="Baldrian P."/>
            <person name="Vilgalys R."/>
            <person name="Henrissat B."/>
            <person name="Grigoriev I.V."/>
            <person name="Hibbett D."/>
            <person name="Nagy L.G."/>
            <person name="Martin F.M."/>
        </authorList>
    </citation>
    <scope>NUCLEOTIDE SEQUENCE</scope>
    <source>
        <strain evidence="4">Prilba</strain>
    </source>
</reference>
<evidence type="ECO:0000256" key="2">
    <source>
        <dbReference type="SAM" id="Phobius"/>
    </source>
</evidence>
<keyword evidence="2" id="KW-0812">Transmembrane</keyword>
<proteinExistence type="predicted"/>
<feature type="transmembrane region" description="Helical" evidence="2">
    <location>
        <begin position="59"/>
        <end position="76"/>
    </location>
</feature>
<organism evidence="4 5">
    <name type="scientific">Russula ochroleuca</name>
    <dbReference type="NCBI Taxonomy" id="152965"/>
    <lineage>
        <taxon>Eukaryota</taxon>
        <taxon>Fungi</taxon>
        <taxon>Dikarya</taxon>
        <taxon>Basidiomycota</taxon>
        <taxon>Agaricomycotina</taxon>
        <taxon>Agaricomycetes</taxon>
        <taxon>Russulales</taxon>
        <taxon>Russulaceae</taxon>
        <taxon>Russula</taxon>
    </lineage>
</organism>
<sequence>MANVRKGTGPGYGHLGNQPPSREGSLFGNSSSPPFSVYSKFADQNVNAMAEQRKHNDPIIIFASVFFMVVSTLLLFQSRNLSVPNPFIAAMLPTFSPPQSFILLNILLVLSLSIFLTCALILKTLPHVESQVHRTLHRTSRT</sequence>
<feature type="transmembrane region" description="Helical" evidence="2">
    <location>
        <begin position="101"/>
        <end position="122"/>
    </location>
</feature>
<keyword evidence="5" id="KW-1185">Reference proteome</keyword>
<keyword evidence="2" id="KW-1133">Transmembrane helix</keyword>
<dbReference type="Proteomes" id="UP000759537">
    <property type="component" value="Unassembled WGS sequence"/>
</dbReference>
<evidence type="ECO:0000313" key="4">
    <source>
        <dbReference type="EMBL" id="KAF8487125.1"/>
    </source>
</evidence>
<dbReference type="EMBL" id="WHVB01000117">
    <property type="protein sequence ID" value="KAF8461777.1"/>
    <property type="molecule type" value="Genomic_DNA"/>
</dbReference>
<evidence type="ECO:0000256" key="1">
    <source>
        <dbReference type="SAM" id="MobiDB-lite"/>
    </source>
</evidence>
<evidence type="ECO:0000313" key="3">
    <source>
        <dbReference type="EMBL" id="KAF8461777.1"/>
    </source>
</evidence>
<keyword evidence="2" id="KW-0472">Membrane</keyword>
<gene>
    <name evidence="4" type="ORF">DFH94DRAFT_703217</name>
    <name evidence="3" type="ORF">DFH94DRAFT_789227</name>
</gene>
<reference evidence="4" key="2">
    <citation type="journal article" date="2020" name="Nat. Commun.">
        <title>Large-scale genome sequencing of mycorrhizal fungi provides insights into the early evolution of symbiotic traits.</title>
        <authorList>
            <person name="Miyauchi S."/>
            <person name="Kiss E."/>
            <person name="Kuo A."/>
            <person name="Drula E."/>
            <person name="Kohler A."/>
            <person name="Sanchez-Garcia M."/>
            <person name="Morin E."/>
            <person name="Andreopoulos B."/>
            <person name="Barry K.W."/>
            <person name="Bonito G."/>
            <person name="Buee M."/>
            <person name="Carver A."/>
            <person name="Chen C."/>
            <person name="Cichocki N."/>
            <person name="Clum A."/>
            <person name="Culley D."/>
            <person name="Crous P.W."/>
            <person name="Fauchery L."/>
            <person name="Girlanda M."/>
            <person name="Hayes R.D."/>
            <person name="Keri Z."/>
            <person name="LaButti K."/>
            <person name="Lipzen A."/>
            <person name="Lombard V."/>
            <person name="Magnuson J."/>
            <person name="Maillard F."/>
            <person name="Murat C."/>
            <person name="Nolan M."/>
            <person name="Ohm R.A."/>
            <person name="Pangilinan J."/>
            <person name="Pereira M.F."/>
            <person name="Perotto S."/>
            <person name="Peter M."/>
            <person name="Pfister S."/>
            <person name="Riley R."/>
            <person name="Sitrit Y."/>
            <person name="Stielow J.B."/>
            <person name="Szollosi G."/>
            <person name="Zifcakova L."/>
            <person name="Stursova M."/>
            <person name="Spatafora J.W."/>
            <person name="Tedersoo L."/>
            <person name="Vaario L.M."/>
            <person name="Yamada A."/>
            <person name="Yan M."/>
            <person name="Wang P."/>
            <person name="Xu J."/>
            <person name="Bruns T."/>
            <person name="Baldrian P."/>
            <person name="Vilgalys R."/>
            <person name="Dunand C."/>
            <person name="Henrissat B."/>
            <person name="Grigoriev I.V."/>
            <person name="Hibbett D."/>
            <person name="Nagy L.G."/>
            <person name="Martin F.M."/>
        </authorList>
    </citation>
    <scope>NUCLEOTIDE SEQUENCE</scope>
    <source>
        <strain evidence="4">Prilba</strain>
    </source>
</reference>
<evidence type="ECO:0008006" key="6">
    <source>
        <dbReference type="Google" id="ProtNLM"/>
    </source>
</evidence>
<dbReference type="AlphaFoldDB" id="A0A9P5N601"/>
<accession>A0A9P5N601</accession>
<protein>
    <recommendedName>
        <fullName evidence="6">Transmembrane protein</fullName>
    </recommendedName>
</protein>
<evidence type="ECO:0000313" key="5">
    <source>
        <dbReference type="Proteomes" id="UP000759537"/>
    </source>
</evidence>